<dbReference type="EMBL" id="FO082274">
    <property type="protein sequence ID" value="CCO16619.1"/>
    <property type="molecule type" value="Genomic_DNA"/>
</dbReference>
<evidence type="ECO:0000313" key="5">
    <source>
        <dbReference type="Proteomes" id="UP000198341"/>
    </source>
</evidence>
<dbReference type="KEGG" id="bpg:Bathy05g00840"/>
<dbReference type="PANTHER" id="PTHR12770">
    <property type="entry name" value="RUS1 FAMILY PROTEIN C16ORF58"/>
    <property type="match status" value="1"/>
</dbReference>
<keyword evidence="5" id="KW-1185">Reference proteome</keyword>
<dbReference type="AlphaFoldDB" id="K8EF53"/>
<protein>
    <recommendedName>
        <fullName evidence="3">Protein root UVB sensitive/RUS domain-containing protein</fullName>
    </recommendedName>
</protein>
<feature type="domain" description="Protein root UVB sensitive/RUS" evidence="3">
    <location>
        <begin position="30"/>
        <end position="285"/>
    </location>
</feature>
<organism evidence="4 5">
    <name type="scientific">Bathycoccus prasinos</name>
    <dbReference type="NCBI Taxonomy" id="41875"/>
    <lineage>
        <taxon>Eukaryota</taxon>
        <taxon>Viridiplantae</taxon>
        <taxon>Chlorophyta</taxon>
        <taxon>Mamiellophyceae</taxon>
        <taxon>Mamiellales</taxon>
        <taxon>Bathycoccaceae</taxon>
        <taxon>Bathycoccus</taxon>
    </lineage>
</organism>
<dbReference type="OrthoDB" id="364779at2759"/>
<dbReference type="GeneID" id="19015588"/>
<dbReference type="Proteomes" id="UP000198341">
    <property type="component" value="Chromosome 5"/>
</dbReference>
<accession>K8EF53</accession>
<proteinExistence type="inferred from homology"/>
<name>K8EF53_9CHLO</name>
<evidence type="ECO:0000256" key="2">
    <source>
        <dbReference type="SAM" id="MobiDB-lite"/>
    </source>
</evidence>
<reference evidence="4 5" key="1">
    <citation type="submission" date="2011-10" db="EMBL/GenBank/DDBJ databases">
        <authorList>
            <person name="Genoscope - CEA"/>
        </authorList>
    </citation>
    <scope>NUCLEOTIDE SEQUENCE [LARGE SCALE GENOMIC DNA]</scope>
    <source>
        <strain evidence="4 5">RCC 1105</strain>
    </source>
</reference>
<evidence type="ECO:0000256" key="1">
    <source>
        <dbReference type="ARBA" id="ARBA00007558"/>
    </source>
</evidence>
<feature type="region of interest" description="Disordered" evidence="2">
    <location>
        <begin position="1"/>
        <end position="27"/>
    </location>
</feature>
<dbReference type="eggNOG" id="KOG4249">
    <property type="taxonomic scope" value="Eukaryota"/>
</dbReference>
<dbReference type="InterPro" id="IPR054549">
    <property type="entry name" value="UVB_sens_RUS_dom"/>
</dbReference>
<feature type="compositionally biased region" description="Low complexity" evidence="2">
    <location>
        <begin position="18"/>
        <end position="27"/>
    </location>
</feature>
<dbReference type="Pfam" id="PF04884">
    <property type="entry name" value="UVB_sens_prot"/>
    <property type="match status" value="1"/>
</dbReference>
<dbReference type="InterPro" id="IPR006968">
    <property type="entry name" value="RUS_fam"/>
</dbReference>
<evidence type="ECO:0000259" key="3">
    <source>
        <dbReference type="Pfam" id="PF04884"/>
    </source>
</evidence>
<comment type="similarity">
    <text evidence="1">Belongs to the RUS1 family.</text>
</comment>
<sequence length="454" mass="50046">MAKRQPSLNNDDENIDNSSSSSSSSSSFTSQFRAQFKRIFLPDGFPNTVSRDYLPWLKWQMLSLFFRDVLEVLSAQSLLVAVGMDVNQANAAAPVAGAAKWVLKDGTGGLATLALGALNTKKFDENPKFFWSTANSLEDVSRAMELLTPLFPSHFLLIAGTATFVRSAALTGRSSLINGTFMTHFSRNENAGDIRTKLEVQGRWLQIAALPVGIALFRAVTNGLELDFATNSLGQEMKGVTVGVATYGSMLFAHSFCCYMAAKSLNFETLSRKRALIQAKTFVESNGKNVLSVEEVSDVEGVWWSKEEKYLKACKLGVAPDVVSGNDWEAFERVRENVFANENFVANVVRDLTRTTKEDNNNTDDDIIVACMLTNDAGVRDVLSASLVVSKLMMTMKQQQQNSVMPLLKDALLFAKANVESFELQLKETGFRVDVIQTGDAPRFEIVENDDDIL</sequence>
<dbReference type="RefSeq" id="XP_007513061.1">
    <property type="nucleotide sequence ID" value="XM_007512999.1"/>
</dbReference>
<evidence type="ECO:0000313" key="4">
    <source>
        <dbReference type="EMBL" id="CCO16619.1"/>
    </source>
</evidence>
<gene>
    <name evidence="4" type="ORF">Bathy05g00840</name>
</gene>
<dbReference type="PANTHER" id="PTHR12770:SF27">
    <property type="entry name" value="PROTEIN ROOT UVB SENSITIVE 5"/>
    <property type="match status" value="1"/>
</dbReference>